<dbReference type="Proteomes" id="UP000828048">
    <property type="component" value="Chromosome 4"/>
</dbReference>
<protein>
    <submittedName>
        <fullName evidence="1">Uncharacterized protein</fullName>
    </submittedName>
</protein>
<gene>
    <name evidence="1" type="ORF">Vadar_017761</name>
</gene>
<organism evidence="1 2">
    <name type="scientific">Vaccinium darrowii</name>
    <dbReference type="NCBI Taxonomy" id="229202"/>
    <lineage>
        <taxon>Eukaryota</taxon>
        <taxon>Viridiplantae</taxon>
        <taxon>Streptophyta</taxon>
        <taxon>Embryophyta</taxon>
        <taxon>Tracheophyta</taxon>
        <taxon>Spermatophyta</taxon>
        <taxon>Magnoliopsida</taxon>
        <taxon>eudicotyledons</taxon>
        <taxon>Gunneridae</taxon>
        <taxon>Pentapetalae</taxon>
        <taxon>asterids</taxon>
        <taxon>Ericales</taxon>
        <taxon>Ericaceae</taxon>
        <taxon>Vaccinioideae</taxon>
        <taxon>Vaccinieae</taxon>
        <taxon>Vaccinium</taxon>
    </lineage>
</organism>
<dbReference type="EMBL" id="CM037154">
    <property type="protein sequence ID" value="KAH7860767.1"/>
    <property type="molecule type" value="Genomic_DNA"/>
</dbReference>
<reference evidence="1 2" key="1">
    <citation type="journal article" date="2021" name="Hortic Res">
        <title>High-quality reference genome and annotation aids understanding of berry development for evergreen blueberry (Vaccinium darrowii).</title>
        <authorList>
            <person name="Yu J."/>
            <person name="Hulse-Kemp A.M."/>
            <person name="Babiker E."/>
            <person name="Staton M."/>
        </authorList>
    </citation>
    <scope>NUCLEOTIDE SEQUENCE [LARGE SCALE GENOMIC DNA]</scope>
    <source>
        <strain evidence="2">cv. NJ 8807/NJ 8810</strain>
        <tissue evidence="1">Young leaf</tissue>
    </source>
</reference>
<evidence type="ECO:0000313" key="2">
    <source>
        <dbReference type="Proteomes" id="UP000828048"/>
    </source>
</evidence>
<sequence length="283" mass="31930">MGICQSTPTTDQTPNAPVQGHSQDLANPPLVGTSDRNEFCFSCHRPQNSRPIEVEYTNLGDGRYLCPECIPLSLTDSKQVKPVMRRVQHFFEEHLKVPVKKDIPIFFLDANEMNKNAGRGTIDTNTVLFYGRILYSGGDITLKIVKRWVRRGAAIEAVTKFKDVKVDDVATILLSFGLPKQVIGETLAHEMVHALIKLQGWNLTLETSVEEGLCNAVACMWIDYTADDYDDGSFAKKLNKFRKYMIEEHHKDDAEFAKARQAIEKYGLEHTLNCVARTRGIPE</sequence>
<proteinExistence type="predicted"/>
<comment type="caution">
    <text evidence="1">The sequence shown here is derived from an EMBL/GenBank/DDBJ whole genome shotgun (WGS) entry which is preliminary data.</text>
</comment>
<name>A0ACB7Z5F6_9ERIC</name>
<accession>A0ACB7Z5F6</accession>
<evidence type="ECO:0000313" key="1">
    <source>
        <dbReference type="EMBL" id="KAH7860767.1"/>
    </source>
</evidence>
<keyword evidence="2" id="KW-1185">Reference proteome</keyword>